<dbReference type="GO" id="GO:0005524">
    <property type="term" value="F:ATP binding"/>
    <property type="evidence" value="ECO:0007669"/>
    <property type="project" value="UniProtKB-KW"/>
</dbReference>
<evidence type="ECO:0000256" key="4">
    <source>
        <dbReference type="ARBA" id="ARBA00022840"/>
    </source>
</evidence>
<sequence length="271" mass="30757">MAPPSSRQIGVAHDDSDRFSDLMESSSVREGHKQRAVVVTTRAGTKNSKEIMLSLTGVRKKGLRESHIVFGAAYPIPSQANLEVLSDGSIQGPQVHKVNTGVLYQMLVEEHGGDLESRWLGRQDHSMALYNRQIVLFSGVIRRRDVVDNIVPLCKGKNMGYGKCHGQVKKLEREKRLSSIVDRNLTNNYNTQELEMMIQVALLCTQASPEDRPTMSEVVRMLEGEGLAERWEEWQQVEVTRRQEYDRLQRRFDWGEDSVYNQSAIELSGGR</sequence>
<dbReference type="InterPro" id="IPR052059">
    <property type="entry name" value="CR_Ser/Thr_kinase"/>
</dbReference>
<dbReference type="InterPro" id="IPR011009">
    <property type="entry name" value="Kinase-like_dom_sf"/>
</dbReference>
<dbReference type="EMBL" id="JACGCM010002358">
    <property type="protein sequence ID" value="KAF6140579.1"/>
    <property type="molecule type" value="Genomic_DNA"/>
</dbReference>
<keyword evidence="4" id="KW-0067">ATP-binding</keyword>
<accession>A0A7J7LDF4</accession>
<keyword evidence="1" id="KW-0808">Transferase</keyword>
<protein>
    <submittedName>
        <fullName evidence="6">Uncharacterized protein</fullName>
    </submittedName>
</protein>
<dbReference type="AlphaFoldDB" id="A0A7J7LDF4"/>
<feature type="region of interest" description="Disordered" evidence="5">
    <location>
        <begin position="1"/>
        <end position="27"/>
    </location>
</feature>
<evidence type="ECO:0000256" key="5">
    <source>
        <dbReference type="SAM" id="MobiDB-lite"/>
    </source>
</evidence>
<name>A0A7J7LDF4_9MAGN</name>
<dbReference type="PANTHER" id="PTHR47973">
    <property type="entry name" value="CYSTEINE-RICH RECEPTOR-LIKE PROTEIN KINASE 3"/>
    <property type="match status" value="1"/>
</dbReference>
<evidence type="ECO:0000256" key="3">
    <source>
        <dbReference type="ARBA" id="ARBA00022777"/>
    </source>
</evidence>
<comment type="caution">
    <text evidence="6">The sequence shown here is derived from an EMBL/GenBank/DDBJ whole genome shotgun (WGS) entry which is preliminary data.</text>
</comment>
<proteinExistence type="predicted"/>
<gene>
    <name evidence="6" type="ORF">GIB67_013872</name>
</gene>
<evidence type="ECO:0000313" key="6">
    <source>
        <dbReference type="EMBL" id="KAF6140579.1"/>
    </source>
</evidence>
<dbReference type="GO" id="GO:0016301">
    <property type="term" value="F:kinase activity"/>
    <property type="evidence" value="ECO:0007669"/>
    <property type="project" value="UniProtKB-KW"/>
</dbReference>
<keyword evidence="2" id="KW-0547">Nucleotide-binding</keyword>
<evidence type="ECO:0000313" key="7">
    <source>
        <dbReference type="Proteomes" id="UP000541444"/>
    </source>
</evidence>
<keyword evidence="7" id="KW-1185">Reference proteome</keyword>
<dbReference type="SUPFAM" id="SSF56112">
    <property type="entry name" value="Protein kinase-like (PK-like)"/>
    <property type="match status" value="1"/>
</dbReference>
<keyword evidence="3" id="KW-0418">Kinase</keyword>
<feature type="compositionally biased region" description="Basic and acidic residues" evidence="5">
    <location>
        <begin position="12"/>
        <end position="27"/>
    </location>
</feature>
<reference evidence="6 7" key="1">
    <citation type="journal article" date="2020" name="IScience">
        <title>Genome Sequencing of the Endangered Kingdonia uniflora (Circaeasteraceae, Ranunculales) Reveals Potential Mechanisms of Evolutionary Specialization.</title>
        <authorList>
            <person name="Sun Y."/>
            <person name="Deng T."/>
            <person name="Zhang A."/>
            <person name="Moore M.J."/>
            <person name="Landis J.B."/>
            <person name="Lin N."/>
            <person name="Zhang H."/>
            <person name="Zhang X."/>
            <person name="Huang J."/>
            <person name="Zhang X."/>
            <person name="Sun H."/>
            <person name="Wang H."/>
        </authorList>
    </citation>
    <scope>NUCLEOTIDE SEQUENCE [LARGE SCALE GENOMIC DNA]</scope>
    <source>
        <strain evidence="6">TB1705</strain>
        <tissue evidence="6">Leaf</tissue>
    </source>
</reference>
<dbReference type="FunFam" id="1.10.510.10:FF:001307">
    <property type="entry name" value="Protein NSP-INTERACTING KINASE 2"/>
    <property type="match status" value="1"/>
</dbReference>
<dbReference type="OrthoDB" id="777589at2759"/>
<dbReference type="Gene3D" id="1.10.510.10">
    <property type="entry name" value="Transferase(Phosphotransferase) domain 1"/>
    <property type="match status" value="1"/>
</dbReference>
<organism evidence="6 7">
    <name type="scientific">Kingdonia uniflora</name>
    <dbReference type="NCBI Taxonomy" id="39325"/>
    <lineage>
        <taxon>Eukaryota</taxon>
        <taxon>Viridiplantae</taxon>
        <taxon>Streptophyta</taxon>
        <taxon>Embryophyta</taxon>
        <taxon>Tracheophyta</taxon>
        <taxon>Spermatophyta</taxon>
        <taxon>Magnoliopsida</taxon>
        <taxon>Ranunculales</taxon>
        <taxon>Circaeasteraceae</taxon>
        <taxon>Kingdonia</taxon>
    </lineage>
</organism>
<evidence type="ECO:0000256" key="2">
    <source>
        <dbReference type="ARBA" id="ARBA00022741"/>
    </source>
</evidence>
<dbReference type="Proteomes" id="UP000541444">
    <property type="component" value="Unassembled WGS sequence"/>
</dbReference>
<evidence type="ECO:0000256" key="1">
    <source>
        <dbReference type="ARBA" id="ARBA00022679"/>
    </source>
</evidence>